<dbReference type="EMBL" id="FQVU01000002">
    <property type="protein sequence ID" value="SHG22479.1"/>
    <property type="molecule type" value="Genomic_DNA"/>
</dbReference>
<dbReference type="STRING" id="1206085.SAMN05443575_1730"/>
<dbReference type="Proteomes" id="UP000186132">
    <property type="component" value="Unassembled WGS sequence"/>
</dbReference>
<evidence type="ECO:0000259" key="3">
    <source>
        <dbReference type="Pfam" id="PF12804"/>
    </source>
</evidence>
<keyword evidence="2" id="KW-0548">Nucleotidyltransferase</keyword>
<gene>
    <name evidence="4" type="ORF">SAMN05443575_1730</name>
</gene>
<evidence type="ECO:0000256" key="2">
    <source>
        <dbReference type="ARBA" id="ARBA00022695"/>
    </source>
</evidence>
<dbReference type="GO" id="GO:0016779">
    <property type="term" value="F:nucleotidyltransferase activity"/>
    <property type="evidence" value="ECO:0007669"/>
    <property type="project" value="UniProtKB-KW"/>
</dbReference>
<name>A0A1M5I335_9ACTN</name>
<organism evidence="4 5">
    <name type="scientific">Jatrophihabitans endophyticus</name>
    <dbReference type="NCBI Taxonomy" id="1206085"/>
    <lineage>
        <taxon>Bacteria</taxon>
        <taxon>Bacillati</taxon>
        <taxon>Actinomycetota</taxon>
        <taxon>Actinomycetes</taxon>
        <taxon>Jatrophihabitantales</taxon>
        <taxon>Jatrophihabitantaceae</taxon>
        <taxon>Jatrophihabitans</taxon>
    </lineage>
</organism>
<evidence type="ECO:0000313" key="5">
    <source>
        <dbReference type="Proteomes" id="UP000186132"/>
    </source>
</evidence>
<dbReference type="InterPro" id="IPR025877">
    <property type="entry name" value="MobA-like_NTP_Trfase"/>
</dbReference>
<keyword evidence="5" id="KW-1185">Reference proteome</keyword>
<evidence type="ECO:0000313" key="4">
    <source>
        <dbReference type="EMBL" id="SHG22479.1"/>
    </source>
</evidence>
<evidence type="ECO:0000256" key="1">
    <source>
        <dbReference type="ARBA" id="ARBA00022679"/>
    </source>
</evidence>
<protein>
    <submittedName>
        <fullName evidence="4">Choline kinase</fullName>
    </submittedName>
</protein>
<keyword evidence="1" id="KW-0808">Transferase</keyword>
<dbReference type="AlphaFoldDB" id="A0A1M5I335"/>
<accession>A0A1M5I335</accession>
<dbReference type="InterPro" id="IPR029044">
    <property type="entry name" value="Nucleotide-diphossugar_trans"/>
</dbReference>
<dbReference type="Pfam" id="PF12804">
    <property type="entry name" value="NTP_transf_3"/>
    <property type="match status" value="1"/>
</dbReference>
<dbReference type="OrthoDB" id="3618661at2"/>
<dbReference type="RefSeq" id="WP_073388608.1">
    <property type="nucleotide sequence ID" value="NZ_FQVU01000002.1"/>
</dbReference>
<proteinExistence type="predicted"/>
<feature type="domain" description="MobA-like NTP transferase" evidence="3">
    <location>
        <begin position="6"/>
        <end position="130"/>
    </location>
</feature>
<dbReference type="PANTHER" id="PTHR43584:SF8">
    <property type="entry name" value="N-ACETYLMURAMATE ALPHA-1-PHOSPHATE URIDYLYLTRANSFERASE"/>
    <property type="match status" value="1"/>
</dbReference>
<dbReference type="InterPro" id="IPR050065">
    <property type="entry name" value="GlmU-like"/>
</dbReference>
<dbReference type="PANTHER" id="PTHR43584">
    <property type="entry name" value="NUCLEOTIDYL TRANSFERASE"/>
    <property type="match status" value="1"/>
</dbReference>
<dbReference type="Gene3D" id="3.90.550.10">
    <property type="entry name" value="Spore Coat Polysaccharide Biosynthesis Protein SpsA, Chain A"/>
    <property type="match status" value="1"/>
</dbReference>
<dbReference type="SUPFAM" id="SSF53448">
    <property type="entry name" value="Nucleotide-diphospho-sugar transferases"/>
    <property type="match status" value="1"/>
</dbReference>
<sequence>MRQQVAILAAGRGTRLGRPHPKPLTPLADGSTILGGQLAKVAETFGDPQVYVVVGFKLEMILEAHPGAVFVYNEAYDETNTSQSLRRALAATNDGGVLWMNGDVVFDRALLALTIPLIDAQQSFVAVNTASVADEEVKYTVDEEGWIRELSKTVTGGLGEAVGVNYVSAADKPVLLRRLAEVADQDYFERGIELAIEHDRMRVAALDISALDAVEVDTPDDLVRANRSLRTHGGPA</sequence>
<dbReference type="GO" id="GO:0016301">
    <property type="term" value="F:kinase activity"/>
    <property type="evidence" value="ECO:0007669"/>
    <property type="project" value="UniProtKB-KW"/>
</dbReference>
<keyword evidence="4" id="KW-0418">Kinase</keyword>
<reference evidence="4 5" key="1">
    <citation type="submission" date="2016-11" db="EMBL/GenBank/DDBJ databases">
        <authorList>
            <person name="Jaros S."/>
            <person name="Januszkiewicz K."/>
            <person name="Wedrychowicz H."/>
        </authorList>
    </citation>
    <scope>NUCLEOTIDE SEQUENCE [LARGE SCALE GENOMIC DNA]</scope>
    <source>
        <strain evidence="4 5">DSM 45627</strain>
    </source>
</reference>